<evidence type="ECO:0000313" key="2">
    <source>
        <dbReference type="Proteomes" id="UP000603453"/>
    </source>
</evidence>
<keyword evidence="2" id="KW-1185">Reference proteome</keyword>
<proteinExistence type="predicted"/>
<evidence type="ECO:0008006" key="3">
    <source>
        <dbReference type="Google" id="ProtNLM"/>
    </source>
</evidence>
<dbReference type="OrthoDB" id="2285955at2759"/>
<dbReference type="EMBL" id="JAEPRD010000225">
    <property type="protein sequence ID" value="KAG2193605.1"/>
    <property type="molecule type" value="Genomic_DNA"/>
</dbReference>
<protein>
    <recommendedName>
        <fullName evidence="3">Cysteine-rich transmembrane CYSTM domain-containing protein</fullName>
    </recommendedName>
</protein>
<gene>
    <name evidence="1" type="ORF">INT47_012983</name>
</gene>
<accession>A0A8H7QL01</accession>
<dbReference type="Proteomes" id="UP000603453">
    <property type="component" value="Unassembled WGS sequence"/>
</dbReference>
<dbReference type="AlphaFoldDB" id="A0A8H7QL01"/>
<evidence type="ECO:0000313" key="1">
    <source>
        <dbReference type="EMBL" id="KAG2193605.1"/>
    </source>
</evidence>
<sequence length="82" mass="8727">MSQPTISEIPMATMAKNTGYPTIETMTTQTAPNVPDQTAGQCENHRNEDSGSFMLRLRGGAGCLTNCLATIGCCCICEECCC</sequence>
<name>A0A8H7QL01_9FUNG</name>
<reference evidence="1" key="1">
    <citation type="submission" date="2020-12" db="EMBL/GenBank/DDBJ databases">
        <title>Metabolic potential, ecology and presence of endohyphal bacteria is reflected in genomic diversity of Mucoromycotina.</title>
        <authorList>
            <person name="Muszewska A."/>
            <person name="Okrasinska A."/>
            <person name="Steczkiewicz K."/>
            <person name="Drgas O."/>
            <person name="Orlowska M."/>
            <person name="Perlinska-Lenart U."/>
            <person name="Aleksandrzak-Piekarczyk T."/>
            <person name="Szatraj K."/>
            <person name="Zielenkiewicz U."/>
            <person name="Pilsyk S."/>
            <person name="Malc E."/>
            <person name="Mieczkowski P."/>
            <person name="Kruszewska J.S."/>
            <person name="Biernat P."/>
            <person name="Pawlowska J."/>
        </authorList>
    </citation>
    <scope>NUCLEOTIDE SEQUENCE</scope>
    <source>
        <strain evidence="1">WA0000017839</strain>
    </source>
</reference>
<organism evidence="1 2">
    <name type="scientific">Mucor saturninus</name>
    <dbReference type="NCBI Taxonomy" id="64648"/>
    <lineage>
        <taxon>Eukaryota</taxon>
        <taxon>Fungi</taxon>
        <taxon>Fungi incertae sedis</taxon>
        <taxon>Mucoromycota</taxon>
        <taxon>Mucoromycotina</taxon>
        <taxon>Mucoromycetes</taxon>
        <taxon>Mucorales</taxon>
        <taxon>Mucorineae</taxon>
        <taxon>Mucoraceae</taxon>
        <taxon>Mucor</taxon>
    </lineage>
</organism>
<comment type="caution">
    <text evidence="1">The sequence shown here is derived from an EMBL/GenBank/DDBJ whole genome shotgun (WGS) entry which is preliminary data.</text>
</comment>